<name>A0A2H4UX66_9VIRU</name>
<accession>A0A2H4UX66</accession>
<reference evidence="2" key="1">
    <citation type="journal article" date="2018" name="Infect. Genet. Evol.">
        <title>The dynamic evolution of Drosophila innubila Nudivirus.</title>
        <authorList>
            <person name="Hill T."/>
            <person name="Unckless R.L."/>
        </authorList>
    </citation>
    <scope>NUCLEOTIDE SEQUENCE [LARGE SCALE GENOMIC DNA]</scope>
    <source>
        <strain evidence="2">DiNV_CH01M</strain>
    </source>
</reference>
<organism evidence="2">
    <name type="scientific">Drosophila innubila nudivirus</name>
    <dbReference type="NCBI Taxonomy" id="2057187"/>
    <lineage>
        <taxon>Viruses</taxon>
        <taxon>Viruses incertae sedis</taxon>
        <taxon>Naldaviricetes</taxon>
        <taxon>Lefavirales</taxon>
        <taxon>Nudiviridae</taxon>
        <taxon>Alphanudivirus</taxon>
        <taxon>Alphanudivirus droinnubilae</taxon>
    </lineage>
</organism>
<evidence type="ECO:0000256" key="1">
    <source>
        <dbReference type="SAM" id="Phobius"/>
    </source>
</evidence>
<gene>
    <name evidence="2" type="ORF">DiNV_CH01M_ORF21</name>
</gene>
<evidence type="ECO:0000313" key="2">
    <source>
        <dbReference type="EMBL" id="ATZ81503.1"/>
    </source>
</evidence>
<dbReference type="Proteomes" id="UP000290195">
    <property type="component" value="Segment"/>
</dbReference>
<proteinExistence type="predicted"/>
<keyword evidence="1" id="KW-0472">Membrane</keyword>
<dbReference type="Gene3D" id="3.40.50.1820">
    <property type="entry name" value="alpha/beta hydrolase"/>
    <property type="match status" value="1"/>
</dbReference>
<feature type="transmembrane region" description="Helical" evidence="1">
    <location>
        <begin position="6"/>
        <end position="28"/>
    </location>
</feature>
<keyword evidence="3" id="KW-1185">Reference proteome</keyword>
<dbReference type="InterPro" id="IPR029058">
    <property type="entry name" value="AB_hydrolase_fold"/>
</dbReference>
<dbReference type="OrthoDB" id="13623at10239"/>
<sequence>MGILKFGWNIFSIVLTIILVIVLIWFIINPIPVKYVFSYFAPKTIFQPNGNHTSTKDYTLYTNINSKHDKLVVIIPGGAGLLNGIDNLYGFMNMLNENLGDGFDILTFSYPVRFKYTIHDSMLMMNRVLEQFLHYDQVHAIGISFGALLIGAFYNKEENTQASQQMNLPKIGMRFKSFVGVCGMYEPFFNIDLISWLFKVYIMRNTLGLKRYTCYGMSIPRFIISADSDFLVAQSSKFIKTEPCESKIYTSHTLPHAFPQYINLSEAKESIANISKFIIKNTSL</sequence>
<evidence type="ECO:0000313" key="3">
    <source>
        <dbReference type="Proteomes" id="UP000290195"/>
    </source>
</evidence>
<keyword evidence="1" id="KW-1133">Transmembrane helix</keyword>
<feature type="transmembrane region" description="Helical" evidence="1">
    <location>
        <begin position="132"/>
        <end position="154"/>
    </location>
</feature>
<protein>
    <submittedName>
        <fullName evidence="2">GrBNV_gp19-like protein</fullName>
    </submittedName>
</protein>
<dbReference type="SUPFAM" id="SSF53474">
    <property type="entry name" value="alpha/beta-Hydrolases"/>
    <property type="match status" value="1"/>
</dbReference>
<dbReference type="EMBL" id="MF966379">
    <property type="protein sequence ID" value="ATZ81503.1"/>
    <property type="molecule type" value="Genomic_DNA"/>
</dbReference>
<keyword evidence="1" id="KW-0812">Transmembrane</keyword>